<evidence type="ECO:0000256" key="3">
    <source>
        <dbReference type="ARBA" id="ARBA00035306"/>
    </source>
</evidence>
<gene>
    <name evidence="7" type="ORF">g.28740</name>
</gene>
<comment type="similarity">
    <text evidence="2 6">Belongs to the QNG1 protein family.</text>
</comment>
<evidence type="ECO:0000313" key="7">
    <source>
        <dbReference type="EMBL" id="JAT71469.1"/>
    </source>
</evidence>
<name>A0A1D1ZX09_AUXPR</name>
<proteinExistence type="inferred from homology"/>
<organism evidence="7">
    <name type="scientific">Auxenochlorella protothecoides</name>
    <name type="common">Green microalga</name>
    <name type="synonym">Chlorella protothecoides</name>
    <dbReference type="NCBI Taxonomy" id="3075"/>
    <lineage>
        <taxon>Eukaryota</taxon>
        <taxon>Viridiplantae</taxon>
        <taxon>Chlorophyta</taxon>
        <taxon>core chlorophytes</taxon>
        <taxon>Trebouxiophyceae</taxon>
        <taxon>Chlorellales</taxon>
        <taxon>Chlorellaceae</taxon>
        <taxon>Auxenochlorella</taxon>
    </lineage>
</organism>
<dbReference type="Pfam" id="PF10343">
    <property type="entry name" value="Q_salvage"/>
    <property type="match status" value="1"/>
</dbReference>
<evidence type="ECO:0000256" key="2">
    <source>
        <dbReference type="ARBA" id="ARBA00035119"/>
    </source>
</evidence>
<dbReference type="PANTHER" id="PTHR21314">
    <property type="entry name" value="QUEUOSINE 5'-PHOSPHATE N-GLYCOSYLASE_HYDROLASE-RELATED"/>
    <property type="match status" value="1"/>
</dbReference>
<evidence type="ECO:0000256" key="5">
    <source>
        <dbReference type="ARBA" id="ARBA00048204"/>
    </source>
</evidence>
<accession>A0A1D1ZX09</accession>
<dbReference type="EC" id="3.2.2.-" evidence="6"/>
<dbReference type="InterPro" id="IPR019438">
    <property type="entry name" value="Q_salvage"/>
</dbReference>
<evidence type="ECO:0000256" key="1">
    <source>
        <dbReference type="ARBA" id="ARBA00022801"/>
    </source>
</evidence>
<evidence type="ECO:0000256" key="6">
    <source>
        <dbReference type="RuleBase" id="RU365002"/>
    </source>
</evidence>
<dbReference type="EMBL" id="GDKF01007153">
    <property type="protein sequence ID" value="JAT71469.1"/>
    <property type="molecule type" value="Transcribed_RNA"/>
</dbReference>
<protein>
    <recommendedName>
        <fullName evidence="3 6">Queuosine 5'-phosphate N-glycosylase/hydrolase</fullName>
        <ecNumber evidence="6">3.2.2.-</ecNumber>
    </recommendedName>
    <alternativeName>
        <fullName evidence="4 6">Queuosine-nucleotide N-glycosylase/hydrolase</fullName>
    </alternativeName>
</protein>
<dbReference type="AlphaFoldDB" id="A0A1D1ZX09"/>
<keyword evidence="1 6" id="KW-0378">Hydrolase</keyword>
<dbReference type="GO" id="GO:0006400">
    <property type="term" value="P:tRNA modification"/>
    <property type="evidence" value="ECO:0007669"/>
    <property type="project" value="TreeGrafter"/>
</dbReference>
<comment type="catalytic activity">
    <reaction evidence="5 6">
        <text>queuosine 5'-phosphate + H2O = queuine + D-ribose 5-phosphate</text>
        <dbReference type="Rhea" id="RHEA:75387"/>
        <dbReference type="ChEBI" id="CHEBI:15377"/>
        <dbReference type="ChEBI" id="CHEBI:17433"/>
        <dbReference type="ChEBI" id="CHEBI:78346"/>
        <dbReference type="ChEBI" id="CHEBI:194371"/>
    </reaction>
    <physiologicalReaction direction="left-to-right" evidence="5 6">
        <dbReference type="Rhea" id="RHEA:75388"/>
    </physiologicalReaction>
</comment>
<comment type="function">
    <text evidence="6">Catalyzes the hydrolysis of queuosine 5'-phosphate, releasing the nucleobase queuine (q). Is required for salvage of queuine from exogenous queuosine (Q) that is imported and then converted to queuosine 5'-phosphate intracellularly.</text>
</comment>
<reference evidence="7" key="1">
    <citation type="submission" date="2015-08" db="EMBL/GenBank/DDBJ databases">
        <authorList>
            <person name="Babu N.S."/>
            <person name="Beckwith C.J."/>
            <person name="Beseler K.G."/>
            <person name="Brison A."/>
            <person name="Carone J.V."/>
            <person name="Caskin T.P."/>
            <person name="Diamond M."/>
            <person name="Durham M.E."/>
            <person name="Foxe J.M."/>
            <person name="Go M."/>
            <person name="Henderson B.A."/>
            <person name="Jones I.B."/>
            <person name="McGettigan J.A."/>
            <person name="Micheletti S.J."/>
            <person name="Nasrallah M.E."/>
            <person name="Ortiz D."/>
            <person name="Piller C.R."/>
            <person name="Privatt S.R."/>
            <person name="Schneider S.L."/>
            <person name="Sharp S."/>
            <person name="Smith T.C."/>
            <person name="Stanton J.D."/>
            <person name="Ullery H.E."/>
            <person name="Wilson R.J."/>
            <person name="Serrano M.G."/>
            <person name="Buck G."/>
            <person name="Lee V."/>
            <person name="Wang Y."/>
            <person name="Carvalho R."/>
            <person name="Voegtly L."/>
            <person name="Shi R."/>
            <person name="Duckworth R."/>
            <person name="Johnson A."/>
            <person name="Loviza R."/>
            <person name="Walstead R."/>
            <person name="Shah Z."/>
            <person name="Kiflezghi M."/>
            <person name="Wade K."/>
            <person name="Ball S.L."/>
            <person name="Bradley K.W."/>
            <person name="Asai D.J."/>
            <person name="Bowman C.A."/>
            <person name="Russell D.A."/>
            <person name="Pope W.H."/>
            <person name="Jacobs-Sera D."/>
            <person name="Hendrix R.W."/>
            <person name="Hatfull G.F."/>
        </authorList>
    </citation>
    <scope>NUCLEOTIDE SEQUENCE</scope>
</reference>
<dbReference type="PANTHER" id="PTHR21314:SF0">
    <property type="entry name" value="QUEUOSINE 5'-PHOSPHATE N-GLYCOSYLASE_HYDROLASE"/>
    <property type="match status" value="1"/>
</dbReference>
<evidence type="ECO:0000256" key="4">
    <source>
        <dbReference type="ARBA" id="ARBA00035393"/>
    </source>
</evidence>
<sequence length="316" mass="34159">MPCCCDMVRQSAAAVARVGTHVQISKPAIAAVAASIRASHAARLVGPAAWDTRVHFRDTLRPELTLRYCLVLDALNFCFWPEPGLEYEHLATGLKACLEADPQVLSDDSLAGATPAMVQRLFGRECPVPLADERARFLAEIPKGLRRHGGQVTGLVAAAQQSAAALVDLVVEAFPGFRDQAVYRGRQVFFYKRAQIFVADVWGAFGGGGPGAFHDVQRLTMFADYRVPAQLRTMGILHYATALAEAVDAGRELPAGGEAEVEIRAATVEAVELMRGALAPSLPGITSVTLDWWLWEAGEAGKDAQSPHHRTLVPYY</sequence>
<dbReference type="GO" id="GO:0016787">
    <property type="term" value="F:hydrolase activity"/>
    <property type="evidence" value="ECO:0007669"/>
    <property type="project" value="UniProtKB-KW"/>
</dbReference>